<keyword evidence="10" id="KW-1185">Reference proteome</keyword>
<reference evidence="9 10" key="1">
    <citation type="journal article" date="2015" name="Genome Biol. Evol.">
        <title>Phylogenomic analyses indicate that early fungi evolved digesting cell walls of algal ancestors of land plants.</title>
        <authorList>
            <person name="Chang Y."/>
            <person name="Wang S."/>
            <person name="Sekimoto S."/>
            <person name="Aerts A.L."/>
            <person name="Choi C."/>
            <person name="Clum A."/>
            <person name="LaButti K.M."/>
            <person name="Lindquist E.A."/>
            <person name="Yee Ngan C."/>
            <person name="Ohm R.A."/>
            <person name="Salamov A.A."/>
            <person name="Grigoriev I.V."/>
            <person name="Spatafora J.W."/>
            <person name="Berbee M.L."/>
        </authorList>
    </citation>
    <scope>NUCLEOTIDE SEQUENCE [LARGE SCALE GENOMIC DNA]</scope>
    <source>
        <strain evidence="9 10">NRRL 28638</strain>
    </source>
</reference>
<evidence type="ECO:0000256" key="3">
    <source>
        <dbReference type="ARBA" id="ARBA00022816"/>
    </source>
</evidence>
<dbReference type="OrthoDB" id="341482at2759"/>
<evidence type="ECO:0000313" key="10">
    <source>
        <dbReference type="Proteomes" id="UP000070444"/>
    </source>
</evidence>
<evidence type="ECO:0008006" key="11">
    <source>
        <dbReference type="Google" id="ProtNLM"/>
    </source>
</evidence>
<dbReference type="GO" id="GO:0000055">
    <property type="term" value="P:ribosomal large subunit export from nucleus"/>
    <property type="evidence" value="ECO:0007669"/>
    <property type="project" value="InterPro"/>
</dbReference>
<dbReference type="PANTHER" id="PTHR13257:SF0">
    <property type="entry name" value="NUCLEAR PORE COMPLEX PROTEIN NUP88"/>
    <property type="match status" value="1"/>
</dbReference>
<evidence type="ECO:0000256" key="4">
    <source>
        <dbReference type="ARBA" id="ARBA00022927"/>
    </source>
</evidence>
<organism evidence="9 10">
    <name type="scientific">Conidiobolus coronatus (strain ATCC 28846 / CBS 209.66 / NRRL 28638)</name>
    <name type="common">Delacroixia coronata</name>
    <dbReference type="NCBI Taxonomy" id="796925"/>
    <lineage>
        <taxon>Eukaryota</taxon>
        <taxon>Fungi</taxon>
        <taxon>Fungi incertae sedis</taxon>
        <taxon>Zoopagomycota</taxon>
        <taxon>Entomophthoromycotina</taxon>
        <taxon>Entomophthoromycetes</taxon>
        <taxon>Entomophthorales</taxon>
        <taxon>Ancylistaceae</taxon>
        <taxon>Conidiobolus</taxon>
    </lineage>
</organism>
<dbReference type="EMBL" id="KQ964420">
    <property type="protein sequence ID" value="KXN74839.1"/>
    <property type="molecule type" value="Genomic_DNA"/>
</dbReference>
<proteinExistence type="predicted"/>
<dbReference type="GO" id="GO:0006606">
    <property type="term" value="P:protein import into nucleus"/>
    <property type="evidence" value="ECO:0007669"/>
    <property type="project" value="TreeGrafter"/>
</dbReference>
<evidence type="ECO:0000313" key="9">
    <source>
        <dbReference type="EMBL" id="KXN74839.1"/>
    </source>
</evidence>
<dbReference type="GO" id="GO:0005643">
    <property type="term" value="C:nuclear pore"/>
    <property type="evidence" value="ECO:0007669"/>
    <property type="project" value="UniProtKB-SubCell"/>
</dbReference>
<evidence type="ECO:0000256" key="6">
    <source>
        <dbReference type="ARBA" id="ARBA00023132"/>
    </source>
</evidence>
<evidence type="ECO:0000256" key="1">
    <source>
        <dbReference type="ARBA" id="ARBA00004567"/>
    </source>
</evidence>
<dbReference type="PANTHER" id="PTHR13257">
    <property type="entry name" value="NUCLEOPORIN NUP84-RELATED"/>
    <property type="match status" value="1"/>
</dbReference>
<dbReference type="InterPro" id="IPR037700">
    <property type="entry name" value="NUP88/NUP82"/>
</dbReference>
<evidence type="ECO:0000256" key="8">
    <source>
        <dbReference type="SAM" id="Coils"/>
    </source>
</evidence>
<comment type="subcellular location">
    <subcellularLocation>
        <location evidence="1">Nucleus</location>
        <location evidence="1">Nuclear pore complex</location>
    </subcellularLocation>
</comment>
<keyword evidence="2" id="KW-0813">Transport</keyword>
<evidence type="ECO:0000256" key="2">
    <source>
        <dbReference type="ARBA" id="ARBA00022448"/>
    </source>
</evidence>
<evidence type="ECO:0000256" key="5">
    <source>
        <dbReference type="ARBA" id="ARBA00023010"/>
    </source>
</evidence>
<keyword evidence="7" id="KW-0539">Nucleus</keyword>
<keyword evidence="4" id="KW-0653">Protein transport</keyword>
<dbReference type="Proteomes" id="UP000070444">
    <property type="component" value="Unassembled WGS sequence"/>
</dbReference>
<keyword evidence="5" id="KW-0811">Translocation</keyword>
<accession>A0A137PIM4</accession>
<dbReference type="GO" id="GO:0000056">
    <property type="term" value="P:ribosomal small subunit export from nucleus"/>
    <property type="evidence" value="ECO:0007669"/>
    <property type="project" value="InterPro"/>
</dbReference>
<dbReference type="InterPro" id="IPR019321">
    <property type="entry name" value="Nucleoporin_Nup88"/>
</dbReference>
<dbReference type="AlphaFoldDB" id="A0A137PIM4"/>
<feature type="coiled-coil region" evidence="8">
    <location>
        <begin position="598"/>
        <end position="625"/>
    </location>
</feature>
<gene>
    <name evidence="9" type="ORF">CONCODRAFT_82748</name>
</gene>
<dbReference type="Pfam" id="PF10168">
    <property type="entry name" value="Nup88"/>
    <property type="match status" value="1"/>
</dbReference>
<evidence type="ECO:0000256" key="7">
    <source>
        <dbReference type="ARBA" id="ARBA00023242"/>
    </source>
</evidence>
<protein>
    <recommendedName>
        <fullName evidence="11">Nucleoporin Nup82</fullName>
    </recommendedName>
</protein>
<keyword evidence="6" id="KW-0906">Nuclear pore complex</keyword>
<dbReference type="GO" id="GO:0017056">
    <property type="term" value="F:structural constituent of nuclear pore"/>
    <property type="evidence" value="ECO:0007669"/>
    <property type="project" value="InterPro"/>
</dbReference>
<sequence>MHKSLYEPVSNPTCVLYQQFGVEYSKNHLKIWVLNSTQADVEKAETIIKKIPLQMNHFDIYKLVVNNDETKIALVGKHEIWWIKAPIASDILKADALPLISAYRVGEKYNLELEDNSKIVQAGWHPLSLYNDHLVTLTHDGILRMYNVALNSDKPELTYDLISDDMKLVGKYQRKANLGYGTKILESKFVGFCFGQGDGWEQFALILLTVSGKAFYICPFLPKLARLNRVALEALSVELQLSGEKNSVMESWLKELLVQCEDNLSSNSDLETNPDLTEVSVHLHHPIYTIAPKLQGPVKFGPSFESNKVNLPQSIHWVHDSTVDIIAISFSNARLEVFIPLSSISPQWIEQDLSNDQVQWQLCGLEGFNLQDPAFPDKDQPLTVIRIEDGFILKHQTAILHWDISTWFTELQNSLKDSSSSSQAVLNSDFIANVTSGTSGLFIMNDPSLARNTSIGHIFATHEKIFVIDDVLNIYPLNPHSNLKICANKANAKKYSKEIKSYLKQTHLPDQPFVPSDLFNQQLPNCPSLETSQSNEALMKSFESHYDSLINRLNLLQQDQFNTTYRWELIDLEYSRQLKYLEYINSNIINTTLQSGYSGELNAKIQQAKNSEQDLRKRIAECIRKREKLILLESRSPIHQYDQLLSIFTSEKDAIQNKINDFKAKLQSAQSKPKPDTLSNEFISRMDAISNNRYLLERQLYAQNESISKTKLKLNLTAEKLALLTLGKSESS</sequence>
<keyword evidence="3" id="KW-0509">mRNA transport</keyword>
<name>A0A137PIM4_CONC2</name>
<keyword evidence="8" id="KW-0175">Coiled coil</keyword>
<dbReference type="STRING" id="796925.A0A137PIM4"/>
<dbReference type="GO" id="GO:0006406">
    <property type="term" value="P:mRNA export from nucleus"/>
    <property type="evidence" value="ECO:0007669"/>
    <property type="project" value="TreeGrafter"/>
</dbReference>